<proteinExistence type="predicted"/>
<feature type="transmembrane region" description="Helical" evidence="6">
    <location>
        <begin position="150"/>
        <end position="175"/>
    </location>
</feature>
<evidence type="ECO:0000256" key="2">
    <source>
        <dbReference type="ARBA" id="ARBA00022692"/>
    </source>
</evidence>
<reference evidence="8 9" key="1">
    <citation type="submission" date="2019-10" db="EMBL/GenBank/DDBJ databases">
        <title>Streptomyces tenebrisbrunneis sp.nov., an endogenous actinomycete isolated from of Lycium ruthenicum.</title>
        <authorList>
            <person name="Ma L."/>
        </authorList>
    </citation>
    <scope>NUCLEOTIDE SEQUENCE [LARGE SCALE GENOMIC DNA]</scope>
    <source>
        <strain evidence="8 9">TRM 66187</strain>
    </source>
</reference>
<dbReference type="RefSeq" id="WP_156205101.1">
    <property type="nucleotide sequence ID" value="NZ_WHPN01000072.1"/>
</dbReference>
<comment type="subcellular location">
    <subcellularLocation>
        <location evidence="1">Membrane</location>
        <topology evidence="1">Multi-pass membrane protein</topology>
    </subcellularLocation>
</comment>
<feature type="transmembrane region" description="Helical" evidence="6">
    <location>
        <begin position="210"/>
        <end position="231"/>
    </location>
</feature>
<keyword evidence="2 6" id="KW-0812">Transmembrane</keyword>
<dbReference type="Pfam" id="PF12698">
    <property type="entry name" value="ABC2_membrane_3"/>
    <property type="match status" value="1"/>
</dbReference>
<keyword evidence="4 6" id="KW-0472">Membrane</keyword>
<keyword evidence="3 6" id="KW-1133">Transmembrane helix</keyword>
<evidence type="ECO:0000256" key="4">
    <source>
        <dbReference type="ARBA" id="ARBA00023136"/>
    </source>
</evidence>
<dbReference type="EMBL" id="WHPN01000072">
    <property type="protein sequence ID" value="KAF4410477.1"/>
    <property type="molecule type" value="Genomic_DNA"/>
</dbReference>
<evidence type="ECO:0000256" key="3">
    <source>
        <dbReference type="ARBA" id="ARBA00022989"/>
    </source>
</evidence>
<accession>A0ABQ7FP44</accession>
<gene>
    <name evidence="8" type="ORF">GCU69_03535</name>
</gene>
<name>A0ABQ7FP44_9ACTN</name>
<feature type="transmembrane region" description="Helical" evidence="6">
    <location>
        <begin position="293"/>
        <end position="315"/>
    </location>
</feature>
<evidence type="ECO:0000256" key="1">
    <source>
        <dbReference type="ARBA" id="ARBA00004141"/>
    </source>
</evidence>
<evidence type="ECO:0000256" key="5">
    <source>
        <dbReference type="SAM" id="MobiDB-lite"/>
    </source>
</evidence>
<protein>
    <submittedName>
        <fullName evidence="8">ABC transporter permease</fullName>
    </submittedName>
</protein>
<feature type="transmembrane region" description="Helical" evidence="6">
    <location>
        <begin position="182"/>
        <end position="204"/>
    </location>
</feature>
<feature type="domain" description="ABC-2 type transporter transmembrane" evidence="7">
    <location>
        <begin position="17"/>
        <end position="115"/>
    </location>
</feature>
<evidence type="ECO:0000256" key="6">
    <source>
        <dbReference type="SAM" id="Phobius"/>
    </source>
</evidence>
<dbReference type="Proteomes" id="UP000621266">
    <property type="component" value="Unassembled WGS sequence"/>
</dbReference>
<evidence type="ECO:0000259" key="7">
    <source>
        <dbReference type="Pfam" id="PF12698"/>
    </source>
</evidence>
<feature type="transmembrane region" description="Helical" evidence="6">
    <location>
        <begin position="18"/>
        <end position="41"/>
    </location>
</feature>
<organism evidence="8 9">
    <name type="scientific">Streptomyces lycii</name>
    <dbReference type="NCBI Taxonomy" id="2654337"/>
    <lineage>
        <taxon>Bacteria</taxon>
        <taxon>Bacillati</taxon>
        <taxon>Actinomycetota</taxon>
        <taxon>Actinomycetes</taxon>
        <taxon>Kitasatosporales</taxon>
        <taxon>Streptomycetaceae</taxon>
        <taxon>Streptomyces</taxon>
    </lineage>
</organism>
<sequence length="340" mass="33276">MSAVTTTGEPAPPPARRLLAVVLLVPVVVALALWVFAWPAARIAPQELPVGVAGQASAATQLEQALANRGDAFEVHRYEDEAAAAEAVREREVYGAVVATPRGPELLTASAASPVVAQLLQQAVQGQLPEGTEARVTDVVPAPAGDPRGAALGASVMPMAMAGVAAGALVTLAGLRGGRAAGALLGASALVGLTAAGLAHSWLGALTGDWWAEAGALGLAALAGGATVAGLSALLGRAGLGLGAALIVLLGNAFSGMSSAPEMLPQPVGALGQLLPPGAGASLLRSVAFFDGAGAAVPALTLTAWAVLGLLATVLGRPSRRAPTAAAGGERPEPRAVPAG</sequence>
<dbReference type="InterPro" id="IPR013525">
    <property type="entry name" value="ABC2_TM"/>
</dbReference>
<evidence type="ECO:0000313" key="8">
    <source>
        <dbReference type="EMBL" id="KAF4410477.1"/>
    </source>
</evidence>
<feature type="transmembrane region" description="Helical" evidence="6">
    <location>
        <begin position="238"/>
        <end position="257"/>
    </location>
</feature>
<keyword evidence="9" id="KW-1185">Reference proteome</keyword>
<comment type="caution">
    <text evidence="8">The sequence shown here is derived from an EMBL/GenBank/DDBJ whole genome shotgun (WGS) entry which is preliminary data.</text>
</comment>
<feature type="region of interest" description="Disordered" evidence="5">
    <location>
        <begin position="321"/>
        <end position="340"/>
    </location>
</feature>
<evidence type="ECO:0000313" key="9">
    <source>
        <dbReference type="Proteomes" id="UP000621266"/>
    </source>
</evidence>